<dbReference type="PANTHER" id="PTHR48127">
    <property type="entry name" value="GRF-TYPE DOMAIN-CONTAINING PROTEIN"/>
    <property type="match status" value="1"/>
</dbReference>
<dbReference type="Proteomes" id="UP000636709">
    <property type="component" value="Unassembled WGS sequence"/>
</dbReference>
<evidence type="ECO:0000313" key="2">
    <source>
        <dbReference type="Proteomes" id="UP000636709"/>
    </source>
</evidence>
<dbReference type="EMBL" id="JACEFO010000661">
    <property type="protein sequence ID" value="KAF8762272.1"/>
    <property type="molecule type" value="Genomic_DNA"/>
</dbReference>
<dbReference type="OrthoDB" id="680224at2759"/>
<comment type="caution">
    <text evidence="1">The sequence shown here is derived from an EMBL/GenBank/DDBJ whole genome shotgun (WGS) entry which is preliminary data.</text>
</comment>
<sequence length="447" mass="51564">MLRQRGYDQYPSVEDAHSPVPPALPVPNCCCGVPAEVKQSRHPKPKTAGRAYYICFFQWIDGPEKFDPRIRLFPYESQKMVPYHEFRHWVAPPPNPPPMTVDKRMAAARRRRKDPPLCHCGRLKYPPFFRCSIKTMDGWPVCQFNEYVQGPRSVWPSDEEVRAYEAGQAPWPCTKYPEKRCKCGILAESGVVPSELGYGWYCGLIYRSEFSVAQSCIDETILFAQEGRTCDWEWFSGRDELVARFRCLGQRDKERETRELRDKIRNKYDVPLLDDELLFGTILDEYIKEKRCRPPIIEAHDTLIKYWRLNRILYPRPLSRDERAEKQRKLEEERHLKRQVQDQGREAQLEAMRALVGDLPCNMTIRKGALERSSDGFVGMRDAQRDAVRDPGSILRKGKDKGKSTGLRVTFAPVEPAVNKGKGVVVISSDEDDGWGDDEILSGCESD</sequence>
<reference evidence="1" key="1">
    <citation type="submission" date="2020-07" db="EMBL/GenBank/DDBJ databases">
        <title>Genome sequence and genetic diversity analysis of an under-domesticated orphan crop, white fonio (Digitaria exilis).</title>
        <authorList>
            <person name="Bennetzen J.L."/>
            <person name="Chen S."/>
            <person name="Ma X."/>
            <person name="Wang X."/>
            <person name="Yssel A.E.J."/>
            <person name="Chaluvadi S.R."/>
            <person name="Johnson M."/>
            <person name="Gangashetty P."/>
            <person name="Hamidou F."/>
            <person name="Sanogo M.D."/>
            <person name="Zwaenepoel A."/>
            <person name="Wallace J."/>
            <person name="Van De Peer Y."/>
            <person name="Van Deynze A."/>
        </authorList>
    </citation>
    <scope>NUCLEOTIDE SEQUENCE</scope>
    <source>
        <tissue evidence="1">Leaves</tissue>
    </source>
</reference>
<name>A0A835FKJ0_9POAL</name>
<keyword evidence="2" id="KW-1185">Reference proteome</keyword>
<gene>
    <name evidence="1" type="ORF">HU200_009659</name>
</gene>
<evidence type="ECO:0000313" key="1">
    <source>
        <dbReference type="EMBL" id="KAF8762272.1"/>
    </source>
</evidence>
<dbReference type="AlphaFoldDB" id="A0A835FKJ0"/>
<proteinExistence type="predicted"/>
<dbReference type="PANTHER" id="PTHR48127:SF1">
    <property type="entry name" value="ZINC FINGER GRF-TYPE DOMAIN-CONTAINING PROTEIN"/>
    <property type="match status" value="1"/>
</dbReference>
<accession>A0A835FKJ0</accession>
<protein>
    <submittedName>
        <fullName evidence="1">Uncharacterized protein</fullName>
    </submittedName>
</protein>
<organism evidence="1 2">
    <name type="scientific">Digitaria exilis</name>
    <dbReference type="NCBI Taxonomy" id="1010633"/>
    <lineage>
        <taxon>Eukaryota</taxon>
        <taxon>Viridiplantae</taxon>
        <taxon>Streptophyta</taxon>
        <taxon>Embryophyta</taxon>
        <taxon>Tracheophyta</taxon>
        <taxon>Spermatophyta</taxon>
        <taxon>Magnoliopsida</taxon>
        <taxon>Liliopsida</taxon>
        <taxon>Poales</taxon>
        <taxon>Poaceae</taxon>
        <taxon>PACMAD clade</taxon>
        <taxon>Panicoideae</taxon>
        <taxon>Panicodae</taxon>
        <taxon>Paniceae</taxon>
        <taxon>Anthephorinae</taxon>
        <taxon>Digitaria</taxon>
    </lineage>
</organism>